<feature type="domain" description="Calcineurin-like phosphoesterase" evidence="2">
    <location>
        <begin position="144"/>
        <end position="297"/>
    </location>
</feature>
<feature type="transmembrane region" description="Helical" evidence="1">
    <location>
        <begin position="110"/>
        <end position="128"/>
    </location>
</feature>
<keyword evidence="4" id="KW-1185">Reference proteome</keyword>
<dbReference type="InterPro" id="IPR004843">
    <property type="entry name" value="Calcineurin-like_PHP"/>
</dbReference>
<gene>
    <name evidence="3" type="ORF">MBBWO_06570</name>
</gene>
<dbReference type="AlphaFoldDB" id="A0A2U1S707"/>
<dbReference type="InterPro" id="IPR051158">
    <property type="entry name" value="Metallophosphoesterase_sf"/>
</dbReference>
<dbReference type="Proteomes" id="UP000245577">
    <property type="component" value="Unassembled WGS sequence"/>
</dbReference>
<reference evidence="3 4" key="1">
    <citation type="submission" date="2017-03" db="EMBL/GenBank/DDBJ databases">
        <title>Genome sequence of Methanobrevibacter wosei.</title>
        <authorList>
            <person name="Poehlein A."/>
            <person name="Seedorf H."/>
            <person name="Daniel R."/>
        </authorList>
    </citation>
    <scope>NUCLEOTIDE SEQUENCE [LARGE SCALE GENOMIC DNA]</scope>
    <source>
        <strain evidence="3 4">DSM 11979</strain>
    </source>
</reference>
<protein>
    <submittedName>
        <fullName evidence="3">Putative metallophosphoesterase</fullName>
        <ecNumber evidence="3">3.1.-.-</ecNumber>
    </submittedName>
</protein>
<keyword evidence="3" id="KW-0378">Hydrolase</keyword>
<dbReference type="GO" id="GO:0016787">
    <property type="term" value="F:hydrolase activity"/>
    <property type="evidence" value="ECO:0007669"/>
    <property type="project" value="UniProtKB-KW"/>
</dbReference>
<evidence type="ECO:0000313" key="4">
    <source>
        <dbReference type="Proteomes" id="UP000245577"/>
    </source>
</evidence>
<dbReference type="InterPro" id="IPR029052">
    <property type="entry name" value="Metallo-depent_PP-like"/>
</dbReference>
<evidence type="ECO:0000256" key="1">
    <source>
        <dbReference type="SAM" id="Phobius"/>
    </source>
</evidence>
<dbReference type="SUPFAM" id="SSF56300">
    <property type="entry name" value="Metallo-dependent phosphatases"/>
    <property type="match status" value="1"/>
</dbReference>
<sequence length="355" mass="40917">MNYFKQRFRMNGIGMTIILSIFYFLLLKYTSYLFIPISDLQTITIVLVLAFINVISVYFELKHSNIISRTLMFFSESIKWASIMYGFLALAVFLFNCIICPIPIEYAKFMLLIIILLYIYGIYNARHVKINEKNLYLKNLTEEMTIVHISDIHVGSLIRDSLMRKTVEKINEVNPDIVIISGDLADGTCAIGPNHFDIFKKSNSPIIFTPGNHDDYPDLECVINAAENAKITVLNNESMKFKGVNIYGLPFSFYHNSQCNFNLNKNETNLLIYHVPMNWDEFIEMGFDIQLSGHTHGGQFYPATYFIKRMFPYSRGLFEKNRSYLNVTDGIGTFGPPIRVGTHCDMSVLKLKRKN</sequence>
<comment type="caution">
    <text evidence="3">The sequence shown here is derived from an EMBL/GenBank/DDBJ whole genome shotgun (WGS) entry which is preliminary data.</text>
</comment>
<keyword evidence="1" id="KW-0472">Membrane</keyword>
<proteinExistence type="predicted"/>
<dbReference type="PANTHER" id="PTHR31302:SF0">
    <property type="entry name" value="TRANSMEMBRANE PROTEIN WITH METALLOPHOSPHOESTERASE DOMAIN"/>
    <property type="match status" value="1"/>
</dbReference>
<evidence type="ECO:0000313" key="3">
    <source>
        <dbReference type="EMBL" id="PWB85811.1"/>
    </source>
</evidence>
<feature type="transmembrane region" description="Helical" evidence="1">
    <location>
        <begin position="12"/>
        <end position="35"/>
    </location>
</feature>
<keyword evidence="1" id="KW-0812">Transmembrane</keyword>
<dbReference type="Pfam" id="PF00149">
    <property type="entry name" value="Metallophos"/>
    <property type="match status" value="1"/>
</dbReference>
<feature type="transmembrane region" description="Helical" evidence="1">
    <location>
        <begin position="41"/>
        <end position="61"/>
    </location>
</feature>
<dbReference type="PANTHER" id="PTHR31302">
    <property type="entry name" value="TRANSMEMBRANE PROTEIN WITH METALLOPHOSPHOESTERASE DOMAIN-RELATED"/>
    <property type="match status" value="1"/>
</dbReference>
<dbReference type="Gene3D" id="3.60.21.10">
    <property type="match status" value="1"/>
</dbReference>
<organism evidence="3 4">
    <name type="scientific">Methanobrevibacter woesei</name>
    <dbReference type="NCBI Taxonomy" id="190976"/>
    <lineage>
        <taxon>Archaea</taxon>
        <taxon>Methanobacteriati</taxon>
        <taxon>Methanobacteriota</taxon>
        <taxon>Methanomada group</taxon>
        <taxon>Methanobacteria</taxon>
        <taxon>Methanobacteriales</taxon>
        <taxon>Methanobacteriaceae</taxon>
        <taxon>Methanobrevibacter</taxon>
    </lineage>
</organism>
<evidence type="ECO:0000259" key="2">
    <source>
        <dbReference type="Pfam" id="PF00149"/>
    </source>
</evidence>
<keyword evidence="1" id="KW-1133">Transmembrane helix</keyword>
<name>A0A2U1S707_9EURY</name>
<accession>A0A2U1S707</accession>
<dbReference type="EMBL" id="MZGU01000004">
    <property type="protein sequence ID" value="PWB85811.1"/>
    <property type="molecule type" value="Genomic_DNA"/>
</dbReference>
<feature type="transmembrane region" description="Helical" evidence="1">
    <location>
        <begin position="82"/>
        <end position="104"/>
    </location>
</feature>
<dbReference type="EC" id="3.1.-.-" evidence="3"/>